<dbReference type="EMBL" id="MCFG01000277">
    <property type="protein sequence ID" value="ORX76821.1"/>
    <property type="molecule type" value="Genomic_DNA"/>
</dbReference>
<proteinExistence type="inferred from homology"/>
<dbReference type="InterPro" id="IPR013931">
    <property type="entry name" value="Svf1-like_N"/>
</dbReference>
<keyword evidence="3" id="KW-0963">Cytoplasm</keyword>
<organism evidence="6 7">
    <name type="scientific">Anaeromyces robustus</name>
    <dbReference type="NCBI Taxonomy" id="1754192"/>
    <lineage>
        <taxon>Eukaryota</taxon>
        <taxon>Fungi</taxon>
        <taxon>Fungi incertae sedis</taxon>
        <taxon>Chytridiomycota</taxon>
        <taxon>Chytridiomycota incertae sedis</taxon>
        <taxon>Neocallimastigomycetes</taxon>
        <taxon>Neocallimastigales</taxon>
        <taxon>Neocallimastigaceae</taxon>
        <taxon>Anaeromyces</taxon>
    </lineage>
</organism>
<dbReference type="InterPro" id="IPR051385">
    <property type="entry name" value="Ceramide-binding_SVF1"/>
</dbReference>
<evidence type="ECO:0000313" key="7">
    <source>
        <dbReference type="Proteomes" id="UP000193944"/>
    </source>
</evidence>
<dbReference type="PANTHER" id="PTHR47107:SF1">
    <property type="entry name" value="CERAMIDE-BINDING PROTEIN SVF1-RELATED"/>
    <property type="match status" value="1"/>
</dbReference>
<evidence type="ECO:0000313" key="6">
    <source>
        <dbReference type="EMBL" id="ORX76821.1"/>
    </source>
</evidence>
<dbReference type="PANTHER" id="PTHR47107">
    <property type="entry name" value="SVF1-LIKE PROTEIN YDR222W-RELATED"/>
    <property type="match status" value="1"/>
</dbReference>
<dbReference type="InterPro" id="IPR023374">
    <property type="entry name" value="AttH-like_dom_sf"/>
</dbReference>
<dbReference type="Pfam" id="PF08622">
    <property type="entry name" value="Svf1"/>
    <property type="match status" value="1"/>
</dbReference>
<keyword evidence="7" id="KW-1185">Reference proteome</keyword>
<gene>
    <name evidence="6" type="ORF">BCR32DRAFT_248453</name>
</gene>
<feature type="domain" description="Svf1-like C-terminal" evidence="5">
    <location>
        <begin position="131"/>
        <end position="282"/>
    </location>
</feature>
<comment type="similarity">
    <text evidence="2">Belongs to the SVF1 family.</text>
</comment>
<reference evidence="6 7" key="2">
    <citation type="submission" date="2016-08" db="EMBL/GenBank/DDBJ databases">
        <title>Pervasive Adenine N6-methylation of Active Genes in Fungi.</title>
        <authorList>
            <consortium name="DOE Joint Genome Institute"/>
            <person name="Mondo S.J."/>
            <person name="Dannebaum R.O."/>
            <person name="Kuo R.C."/>
            <person name="Labutti K."/>
            <person name="Haridas S."/>
            <person name="Kuo A."/>
            <person name="Salamov A."/>
            <person name="Ahrendt S.R."/>
            <person name="Lipzen A."/>
            <person name="Sullivan W."/>
            <person name="Andreopoulos W.B."/>
            <person name="Clum A."/>
            <person name="Lindquist E."/>
            <person name="Daum C."/>
            <person name="Ramamoorthy G.K."/>
            <person name="Gryganskyi A."/>
            <person name="Culley D."/>
            <person name="Magnuson J.K."/>
            <person name="James T.Y."/>
            <person name="O'Malley M.A."/>
            <person name="Stajich J.E."/>
            <person name="Spatafora J.W."/>
            <person name="Visel A."/>
            <person name="Grigoriev I.V."/>
        </authorList>
    </citation>
    <scope>NUCLEOTIDE SEQUENCE [LARGE SCALE GENOMIC DNA]</scope>
    <source>
        <strain evidence="6 7">S4</strain>
    </source>
</reference>
<feature type="non-terminal residue" evidence="6">
    <location>
        <position position="1"/>
    </location>
</feature>
<dbReference type="AlphaFoldDB" id="A0A1Y1WTF2"/>
<name>A0A1Y1WTF2_9FUNG</name>
<dbReference type="SUPFAM" id="SSF159245">
    <property type="entry name" value="AttH-like"/>
    <property type="match status" value="1"/>
</dbReference>
<dbReference type="Pfam" id="PF17187">
    <property type="entry name" value="Svf1_C"/>
    <property type="match status" value="1"/>
</dbReference>
<dbReference type="Gene3D" id="2.40.370.10">
    <property type="entry name" value="AttH-like domain"/>
    <property type="match status" value="1"/>
</dbReference>
<comment type="subcellular location">
    <subcellularLocation>
        <location evidence="1">Cytoplasm</location>
    </subcellularLocation>
</comment>
<comment type="caution">
    <text evidence="6">The sequence shown here is derived from an EMBL/GenBank/DDBJ whole genome shotgun (WGS) entry which is preliminary data.</text>
</comment>
<evidence type="ECO:0000259" key="5">
    <source>
        <dbReference type="Pfam" id="PF17187"/>
    </source>
</evidence>
<dbReference type="InterPro" id="IPR033394">
    <property type="entry name" value="Svf1-like_C"/>
</dbReference>
<sequence length="283" mass="31725">VSAKFWNKDVNQFATKTGKGSNLKLSADKRSSSAIDTEFTSLSEDEFHYKIKAAFEPKKIQYDLDFTSTCPYGYQTDKIQFDPENSKNGYCIHRFIPTGRVTGTVIVNGTTIKINGTALYSHAVQQTPQYCKRWNLITMNNGTDGIMMLEFVSKATSVGKAGIVLDNKLVGVSTECSVEQVSSVVDPDTKYDIPTEMKYTIKGKTIEGEKPFTAVLTMKPSNQVDRIDCLSFLPFLIRKFIQSFISKPFIYQWLDEGEVQLTIGDETRTIKGLVLQETSHVSK</sequence>
<feature type="domain" description="Svf1-like N-terminal" evidence="4">
    <location>
        <begin position="16"/>
        <end position="125"/>
    </location>
</feature>
<reference evidence="6 7" key="1">
    <citation type="submission" date="2016-08" db="EMBL/GenBank/DDBJ databases">
        <title>A Parts List for Fungal Cellulosomes Revealed by Comparative Genomics.</title>
        <authorList>
            <consortium name="DOE Joint Genome Institute"/>
            <person name="Haitjema C.H."/>
            <person name="Gilmore S.P."/>
            <person name="Henske J.K."/>
            <person name="Solomon K.V."/>
            <person name="De Groot R."/>
            <person name="Kuo A."/>
            <person name="Mondo S.J."/>
            <person name="Salamov A.A."/>
            <person name="Labutti K."/>
            <person name="Zhao Z."/>
            <person name="Chiniquy J."/>
            <person name="Barry K."/>
            <person name="Brewer H.M."/>
            <person name="Purvine S.O."/>
            <person name="Wright A.T."/>
            <person name="Boxma B."/>
            <person name="Van Alen T."/>
            <person name="Hackstein J.H."/>
            <person name="Baker S.E."/>
            <person name="Grigoriev I.V."/>
            <person name="O'Malley M.A."/>
        </authorList>
    </citation>
    <scope>NUCLEOTIDE SEQUENCE [LARGE SCALE GENOMIC DNA]</scope>
    <source>
        <strain evidence="6 7">S4</strain>
    </source>
</reference>
<dbReference type="GO" id="GO:0005737">
    <property type="term" value="C:cytoplasm"/>
    <property type="evidence" value="ECO:0007669"/>
    <property type="project" value="UniProtKB-SubCell"/>
</dbReference>
<evidence type="ECO:0000259" key="4">
    <source>
        <dbReference type="Pfam" id="PF08622"/>
    </source>
</evidence>
<evidence type="ECO:0008006" key="8">
    <source>
        <dbReference type="Google" id="ProtNLM"/>
    </source>
</evidence>
<dbReference type="OrthoDB" id="2590239at2759"/>
<accession>A0A1Y1WTF2</accession>
<dbReference type="GO" id="GO:0006979">
    <property type="term" value="P:response to oxidative stress"/>
    <property type="evidence" value="ECO:0007669"/>
    <property type="project" value="InterPro"/>
</dbReference>
<protein>
    <recommendedName>
        <fullName evidence="8">Svf1-like C-terminal domain-containing protein</fullName>
    </recommendedName>
</protein>
<evidence type="ECO:0000256" key="2">
    <source>
        <dbReference type="ARBA" id="ARBA00009069"/>
    </source>
</evidence>
<evidence type="ECO:0000256" key="3">
    <source>
        <dbReference type="ARBA" id="ARBA00022490"/>
    </source>
</evidence>
<dbReference type="Proteomes" id="UP000193944">
    <property type="component" value="Unassembled WGS sequence"/>
</dbReference>
<evidence type="ECO:0000256" key="1">
    <source>
        <dbReference type="ARBA" id="ARBA00004496"/>
    </source>
</evidence>